<evidence type="ECO:0000313" key="4">
    <source>
        <dbReference type="Proteomes" id="UP000257080"/>
    </source>
</evidence>
<dbReference type="PANTHER" id="PTHR30157">
    <property type="entry name" value="FERRIC REDUCTASE, NADPH-DEPENDENT"/>
    <property type="match status" value="1"/>
</dbReference>
<dbReference type="Pfam" id="PF04954">
    <property type="entry name" value="SIP"/>
    <property type="match status" value="1"/>
</dbReference>
<dbReference type="AlphaFoldDB" id="A0A3E0W9J5"/>
<feature type="region of interest" description="Disordered" evidence="1">
    <location>
        <begin position="137"/>
        <end position="159"/>
    </location>
</feature>
<accession>A0A3E0W9J5</accession>
<proteinExistence type="predicted"/>
<dbReference type="Proteomes" id="UP000257080">
    <property type="component" value="Unassembled WGS sequence"/>
</dbReference>
<dbReference type="RefSeq" id="WP_116418798.1">
    <property type="nucleotide sequence ID" value="NZ_NBXC01000018.1"/>
</dbReference>
<evidence type="ECO:0000259" key="2">
    <source>
        <dbReference type="Pfam" id="PF04954"/>
    </source>
</evidence>
<evidence type="ECO:0000313" key="3">
    <source>
        <dbReference type="EMBL" id="RFA26699.1"/>
    </source>
</evidence>
<dbReference type="InterPro" id="IPR007037">
    <property type="entry name" value="SIP_rossman_dom"/>
</dbReference>
<gene>
    <name evidence="3" type="ORF">B7R25_09905</name>
</gene>
<dbReference type="Gene3D" id="3.40.50.80">
    <property type="entry name" value="Nucleotide-binding domain of ferredoxin-NADP reductase (FNR) module"/>
    <property type="match status" value="1"/>
</dbReference>
<dbReference type="EMBL" id="NBXE01000023">
    <property type="protein sequence ID" value="RFA26699.1"/>
    <property type="molecule type" value="Genomic_DNA"/>
</dbReference>
<sequence>MSVLTNGPVTLPEVTGRILLAADEASLDSLLGVVAALPDTARGQVFVEVGSADDIVSVETPELVSVAWLTRESRSGNPGTSRRCAHGQALERAVRAWVSEMTTGDPDFDGGELTVWIDGAGTRVYELRQELIAQLGSKPTTAVQQDAGRQPASTPGRSA</sequence>
<protein>
    <recommendedName>
        <fullName evidence="2">SIP-like Rossmann fold domain-containing protein</fullName>
    </recommendedName>
</protein>
<dbReference type="InterPro" id="IPR039374">
    <property type="entry name" value="SIP_fam"/>
</dbReference>
<comment type="caution">
    <text evidence="3">The sequence shown here is derived from an EMBL/GenBank/DDBJ whole genome shotgun (WGS) entry which is preliminary data.</text>
</comment>
<name>A0A3E0W9J5_9MICO</name>
<evidence type="ECO:0000256" key="1">
    <source>
        <dbReference type="SAM" id="MobiDB-lite"/>
    </source>
</evidence>
<dbReference type="PANTHER" id="PTHR30157:SF0">
    <property type="entry name" value="NADPH-DEPENDENT FERRIC-CHELATE REDUCTASE"/>
    <property type="match status" value="1"/>
</dbReference>
<dbReference type="OrthoDB" id="5123323at2"/>
<dbReference type="InterPro" id="IPR039261">
    <property type="entry name" value="FNR_nucleotide-bd"/>
</dbReference>
<organism evidence="3 4">
    <name type="scientific">Subtercola boreus</name>
    <dbReference type="NCBI Taxonomy" id="120213"/>
    <lineage>
        <taxon>Bacteria</taxon>
        <taxon>Bacillati</taxon>
        <taxon>Actinomycetota</taxon>
        <taxon>Actinomycetes</taxon>
        <taxon>Micrococcales</taxon>
        <taxon>Microbacteriaceae</taxon>
        <taxon>Subtercola</taxon>
    </lineage>
</organism>
<feature type="domain" description="SIP-like Rossmann fold" evidence="2">
    <location>
        <begin position="17"/>
        <end position="139"/>
    </location>
</feature>
<reference evidence="3 4" key="1">
    <citation type="submission" date="2017-04" db="EMBL/GenBank/DDBJ databases">
        <title>Comparative genome analysis of Subtercola boreus.</title>
        <authorList>
            <person name="Cho Y.-J."/>
            <person name="Cho A."/>
            <person name="Kim O.-S."/>
            <person name="Lee J.-I."/>
        </authorList>
    </citation>
    <scope>NUCLEOTIDE SEQUENCE [LARGE SCALE GENOMIC DNA]</scope>
    <source>
        <strain evidence="3 4">P28004</strain>
    </source>
</reference>